<proteinExistence type="predicted"/>
<evidence type="ECO:0000256" key="1">
    <source>
        <dbReference type="SAM" id="MobiDB-lite"/>
    </source>
</evidence>
<comment type="caution">
    <text evidence="2">The sequence shown here is derived from an EMBL/GenBank/DDBJ whole genome shotgun (WGS) entry which is preliminary data.</text>
</comment>
<name>A0A2H9T6P1_9ZZZZ</name>
<gene>
    <name evidence="2" type="ORF">CI610_02169</name>
</gene>
<dbReference type="AlphaFoldDB" id="A0A2H9T6P1"/>
<sequence>MPVMEASSEEEQFNRLRDAFRTKIFPLLEEYFFEDWEKIRLVLGDNQKKEERLQFVIRSRVSATELFGAGYDSDSMDEPTDYRINEAALDNPEAYRRITGPLNPGSFGLTDSVTDDSAGTESAL</sequence>
<feature type="compositionally biased region" description="Polar residues" evidence="1">
    <location>
        <begin position="109"/>
        <end position="124"/>
    </location>
</feature>
<accession>A0A2H9T6P1</accession>
<organism evidence="2">
    <name type="scientific">invertebrate metagenome</name>
    <dbReference type="NCBI Taxonomy" id="1711999"/>
    <lineage>
        <taxon>unclassified sequences</taxon>
        <taxon>metagenomes</taxon>
        <taxon>organismal metagenomes</taxon>
    </lineage>
</organism>
<feature type="region of interest" description="Disordered" evidence="1">
    <location>
        <begin position="100"/>
        <end position="124"/>
    </location>
</feature>
<evidence type="ECO:0000313" key="2">
    <source>
        <dbReference type="EMBL" id="PJE78895.1"/>
    </source>
</evidence>
<reference evidence="2" key="1">
    <citation type="journal article" date="2017" name="Appl. Environ. Microbiol.">
        <title>Molecular characterization of an Endozoicomonas-like organism causing infection in king scallop Pecten maximus L.</title>
        <authorList>
            <person name="Cano I."/>
            <person name="van Aerle R."/>
            <person name="Ross S."/>
            <person name="Verner-Jeffreys D.W."/>
            <person name="Paley R.K."/>
            <person name="Rimmer G."/>
            <person name="Ryder D."/>
            <person name="Hooper P."/>
            <person name="Stone D."/>
            <person name="Feist S.W."/>
        </authorList>
    </citation>
    <scope>NUCLEOTIDE SEQUENCE</scope>
</reference>
<protein>
    <submittedName>
        <fullName evidence="2">Uncharacterized protein</fullName>
    </submittedName>
</protein>
<dbReference type="EMBL" id="NSIT01000118">
    <property type="protein sequence ID" value="PJE78895.1"/>
    <property type="molecule type" value="Genomic_DNA"/>
</dbReference>